<keyword evidence="2" id="KW-0446">Lipid-binding</keyword>
<dbReference type="PANTHER" id="PTHR33434:SF3">
    <property type="entry name" value="DEGV DOMAIN-CONTAINING PROTEIN YITS"/>
    <property type="match status" value="1"/>
</dbReference>
<dbReference type="Gene3D" id="3.40.50.10440">
    <property type="entry name" value="Dihydroxyacetone kinase, domain 1"/>
    <property type="match status" value="1"/>
</dbReference>
<dbReference type="PANTHER" id="PTHR33434">
    <property type="entry name" value="DEGV DOMAIN-CONTAINING PROTEIN DR_1986-RELATED"/>
    <property type="match status" value="1"/>
</dbReference>
<dbReference type="InterPro" id="IPR043168">
    <property type="entry name" value="DegV_C"/>
</dbReference>
<dbReference type="InterPro" id="IPR003797">
    <property type="entry name" value="DegV"/>
</dbReference>
<dbReference type="GO" id="GO:0008289">
    <property type="term" value="F:lipid binding"/>
    <property type="evidence" value="ECO:0007669"/>
    <property type="project" value="UniProtKB-KW"/>
</dbReference>
<comment type="caution">
    <text evidence="4">The sequence shown here is derived from an EMBL/GenBank/DDBJ whole genome shotgun (WGS) entry which is preliminary data.</text>
</comment>
<reference evidence="4" key="2">
    <citation type="submission" date="2021-04" db="EMBL/GenBank/DDBJ databases">
        <authorList>
            <person name="Gilroy R."/>
        </authorList>
    </citation>
    <scope>NUCLEOTIDE SEQUENCE</scope>
    <source>
        <strain evidence="4">CHK171-505</strain>
    </source>
</reference>
<dbReference type="EMBL" id="DWYW01000035">
    <property type="protein sequence ID" value="HJA89480.1"/>
    <property type="molecule type" value="Genomic_DNA"/>
</dbReference>
<protein>
    <submittedName>
        <fullName evidence="4">DegV family protein</fullName>
    </submittedName>
</protein>
<dbReference type="SUPFAM" id="SSF82549">
    <property type="entry name" value="DAK1/DegV-like"/>
    <property type="match status" value="1"/>
</dbReference>
<dbReference type="Gene3D" id="3.30.1180.10">
    <property type="match status" value="1"/>
</dbReference>
<dbReference type="PROSITE" id="PS51482">
    <property type="entry name" value="DEGV"/>
    <property type="match status" value="1"/>
</dbReference>
<comment type="function">
    <text evidence="1">May bind long-chain fatty acids, such as palmitate, and may play a role in lipid transport or fatty acid metabolism.</text>
</comment>
<name>A0A9D2HY28_9LACT</name>
<organism evidence="4 5">
    <name type="scientific">Candidatus Jeotgalibaca merdavium</name>
    <dbReference type="NCBI Taxonomy" id="2838627"/>
    <lineage>
        <taxon>Bacteria</taxon>
        <taxon>Bacillati</taxon>
        <taxon>Bacillota</taxon>
        <taxon>Bacilli</taxon>
        <taxon>Lactobacillales</taxon>
        <taxon>Carnobacteriaceae</taxon>
        <taxon>Jeotgalibaca</taxon>
    </lineage>
</organism>
<evidence type="ECO:0000313" key="5">
    <source>
        <dbReference type="Proteomes" id="UP000886856"/>
    </source>
</evidence>
<dbReference type="Pfam" id="PF02645">
    <property type="entry name" value="DegV"/>
    <property type="match status" value="1"/>
</dbReference>
<feature type="coiled-coil region" evidence="3">
    <location>
        <begin position="109"/>
        <end position="136"/>
    </location>
</feature>
<keyword evidence="3" id="KW-0175">Coiled coil</keyword>
<sequence>TYQAGVLAYQQVKEDYPDFDLRIVDSQNASLGMALMAREAIQMKADGFSLDEIEERIQFMVKHVVSLFTVQDLNYLAEGGRLSKSSAFLGGLLNIHPLLEVVDGKLEPKEKLRGRKKVLNRMYKRLELEAKNIEKQTILIVHTNETETVKEMKDHLHDTLKPANIIDYPIGAVISAHTGMGTIGIFYMNDYE</sequence>
<evidence type="ECO:0000256" key="3">
    <source>
        <dbReference type="SAM" id="Coils"/>
    </source>
</evidence>
<accession>A0A9D2HY28</accession>
<reference evidence="4" key="1">
    <citation type="journal article" date="2021" name="PeerJ">
        <title>Extensive microbial diversity within the chicken gut microbiome revealed by metagenomics and culture.</title>
        <authorList>
            <person name="Gilroy R."/>
            <person name="Ravi A."/>
            <person name="Getino M."/>
            <person name="Pursley I."/>
            <person name="Horton D.L."/>
            <person name="Alikhan N.F."/>
            <person name="Baker D."/>
            <person name="Gharbi K."/>
            <person name="Hall N."/>
            <person name="Watson M."/>
            <person name="Adriaenssens E.M."/>
            <person name="Foster-Nyarko E."/>
            <person name="Jarju S."/>
            <person name="Secka A."/>
            <person name="Antonio M."/>
            <person name="Oren A."/>
            <person name="Chaudhuri R.R."/>
            <person name="La Ragione R."/>
            <person name="Hildebrand F."/>
            <person name="Pallen M.J."/>
        </authorList>
    </citation>
    <scope>NUCLEOTIDE SEQUENCE</scope>
    <source>
        <strain evidence="4">CHK171-505</strain>
    </source>
</reference>
<feature type="non-terminal residue" evidence="4">
    <location>
        <position position="1"/>
    </location>
</feature>
<evidence type="ECO:0000313" key="4">
    <source>
        <dbReference type="EMBL" id="HJA89480.1"/>
    </source>
</evidence>
<gene>
    <name evidence="4" type="ORF">H9948_01705</name>
</gene>
<dbReference type="AlphaFoldDB" id="A0A9D2HY28"/>
<dbReference type="NCBIfam" id="TIGR00762">
    <property type="entry name" value="DegV"/>
    <property type="match status" value="1"/>
</dbReference>
<evidence type="ECO:0000256" key="2">
    <source>
        <dbReference type="ARBA" id="ARBA00023121"/>
    </source>
</evidence>
<dbReference type="InterPro" id="IPR050270">
    <property type="entry name" value="DegV_domain_contain"/>
</dbReference>
<evidence type="ECO:0000256" key="1">
    <source>
        <dbReference type="ARBA" id="ARBA00003238"/>
    </source>
</evidence>
<dbReference type="Proteomes" id="UP000886856">
    <property type="component" value="Unassembled WGS sequence"/>
</dbReference>
<proteinExistence type="predicted"/>